<evidence type="ECO:0000313" key="9">
    <source>
        <dbReference type="EMBL" id="GHB24498.1"/>
    </source>
</evidence>
<comment type="caution">
    <text evidence="9">The sequence shown here is derived from an EMBL/GenBank/DDBJ whole genome shotgun (WGS) entry which is preliminary data.</text>
</comment>
<dbReference type="Pfam" id="PF12161">
    <property type="entry name" value="HsdM_N"/>
    <property type="match status" value="1"/>
</dbReference>
<evidence type="ECO:0000256" key="3">
    <source>
        <dbReference type="ARBA" id="ARBA00022603"/>
    </source>
</evidence>
<evidence type="ECO:0000256" key="7">
    <source>
        <dbReference type="ARBA" id="ARBA00047942"/>
    </source>
</evidence>
<evidence type="ECO:0000259" key="8">
    <source>
        <dbReference type="Pfam" id="PF12161"/>
    </source>
</evidence>
<sequence>MSQNSDNLASFIWSLADLLRGDFKQSQYGHIILPFTLLRRLECVLEPTKAGFLQEAETVLATEMPEEAKEKLLARAAGISFYNTSKMDLSKLGEAGIKDNLESYIQGFSRDAREIFEHFKLAELIAQLAEANLLYKVVQRVREANLSPAKISNHEMGLVFEELHQL</sequence>
<dbReference type="SUPFAM" id="SSF53335">
    <property type="entry name" value="S-adenosyl-L-methionine-dependent methyltransferases"/>
    <property type="match status" value="1"/>
</dbReference>
<dbReference type="PANTHER" id="PTHR42933">
    <property type="entry name" value="SLR6095 PROTEIN"/>
    <property type="match status" value="1"/>
</dbReference>
<dbReference type="Proteomes" id="UP000637980">
    <property type="component" value="Unassembled WGS sequence"/>
</dbReference>
<proteinExistence type="inferred from homology"/>
<evidence type="ECO:0000256" key="4">
    <source>
        <dbReference type="ARBA" id="ARBA00022679"/>
    </source>
</evidence>
<dbReference type="InterPro" id="IPR038333">
    <property type="entry name" value="T1MK-like_N_sf"/>
</dbReference>
<keyword evidence="6" id="KW-0680">Restriction system</keyword>
<comment type="similarity">
    <text evidence="1">Belongs to the N(4)/N(6)-methyltransferase family.</text>
</comment>
<dbReference type="InterPro" id="IPR029063">
    <property type="entry name" value="SAM-dependent_MTases_sf"/>
</dbReference>
<keyword evidence="3" id="KW-0489">Methyltransferase</keyword>
<dbReference type="InterPro" id="IPR022749">
    <property type="entry name" value="D12N6_MeTrfase_N"/>
</dbReference>
<evidence type="ECO:0000256" key="2">
    <source>
        <dbReference type="ARBA" id="ARBA00011900"/>
    </source>
</evidence>
<evidence type="ECO:0000313" key="10">
    <source>
        <dbReference type="Proteomes" id="UP000637980"/>
    </source>
</evidence>
<dbReference type="EC" id="2.1.1.72" evidence="2"/>
<keyword evidence="4" id="KW-0808">Transferase</keyword>
<accession>A0ABQ3E3G8</accession>
<organism evidence="9 10">
    <name type="scientific">Pseudovibrio japonicus</name>
    <dbReference type="NCBI Taxonomy" id="366534"/>
    <lineage>
        <taxon>Bacteria</taxon>
        <taxon>Pseudomonadati</taxon>
        <taxon>Pseudomonadota</taxon>
        <taxon>Alphaproteobacteria</taxon>
        <taxon>Hyphomicrobiales</taxon>
        <taxon>Stappiaceae</taxon>
        <taxon>Pseudovibrio</taxon>
    </lineage>
</organism>
<dbReference type="InterPro" id="IPR051537">
    <property type="entry name" value="DNA_Adenine_Mtase"/>
</dbReference>
<reference evidence="10" key="1">
    <citation type="journal article" date="2019" name="Int. J. Syst. Evol. Microbiol.">
        <title>The Global Catalogue of Microorganisms (GCM) 10K type strain sequencing project: providing services to taxonomists for standard genome sequencing and annotation.</title>
        <authorList>
            <consortium name="The Broad Institute Genomics Platform"/>
            <consortium name="The Broad Institute Genome Sequencing Center for Infectious Disease"/>
            <person name="Wu L."/>
            <person name="Ma J."/>
        </authorList>
    </citation>
    <scope>NUCLEOTIDE SEQUENCE [LARGE SCALE GENOMIC DNA]</scope>
    <source>
        <strain evidence="10">KCTC 12861</strain>
    </source>
</reference>
<dbReference type="RefSeq" id="WP_189435757.1">
    <property type="nucleotide sequence ID" value="NZ_BMXE01000002.1"/>
</dbReference>
<keyword evidence="10" id="KW-1185">Reference proteome</keyword>
<evidence type="ECO:0000256" key="1">
    <source>
        <dbReference type="ARBA" id="ARBA00006594"/>
    </source>
</evidence>
<keyword evidence="5" id="KW-0949">S-adenosyl-L-methionine</keyword>
<comment type="catalytic activity">
    <reaction evidence="7">
        <text>a 2'-deoxyadenosine in DNA + S-adenosyl-L-methionine = an N(6)-methyl-2'-deoxyadenosine in DNA + S-adenosyl-L-homocysteine + H(+)</text>
        <dbReference type="Rhea" id="RHEA:15197"/>
        <dbReference type="Rhea" id="RHEA-COMP:12418"/>
        <dbReference type="Rhea" id="RHEA-COMP:12419"/>
        <dbReference type="ChEBI" id="CHEBI:15378"/>
        <dbReference type="ChEBI" id="CHEBI:57856"/>
        <dbReference type="ChEBI" id="CHEBI:59789"/>
        <dbReference type="ChEBI" id="CHEBI:90615"/>
        <dbReference type="ChEBI" id="CHEBI:90616"/>
        <dbReference type="EC" id="2.1.1.72"/>
    </reaction>
</comment>
<dbReference type="EMBL" id="BMXE01000002">
    <property type="protein sequence ID" value="GHB24498.1"/>
    <property type="molecule type" value="Genomic_DNA"/>
</dbReference>
<evidence type="ECO:0000256" key="6">
    <source>
        <dbReference type="ARBA" id="ARBA00022747"/>
    </source>
</evidence>
<name>A0ABQ3E3G8_9HYPH</name>
<evidence type="ECO:0000256" key="5">
    <source>
        <dbReference type="ARBA" id="ARBA00022691"/>
    </source>
</evidence>
<gene>
    <name evidence="9" type="ORF">GCM10007094_10680</name>
</gene>
<dbReference type="Gene3D" id="1.20.1260.30">
    <property type="match status" value="1"/>
</dbReference>
<protein>
    <recommendedName>
        <fullName evidence="2">site-specific DNA-methyltransferase (adenine-specific)</fullName>
        <ecNumber evidence="2">2.1.1.72</ecNumber>
    </recommendedName>
</protein>
<feature type="domain" description="N6 adenine-specific DNA methyltransferase N-terminal" evidence="8">
    <location>
        <begin position="8"/>
        <end position="140"/>
    </location>
</feature>
<dbReference type="PANTHER" id="PTHR42933:SF3">
    <property type="entry name" value="TYPE I RESTRICTION ENZYME MJAVIII METHYLASE SUBUNIT"/>
    <property type="match status" value="1"/>
</dbReference>